<dbReference type="Pfam" id="PF05076">
    <property type="entry name" value="SUFU"/>
    <property type="match status" value="1"/>
</dbReference>
<comment type="caution">
    <text evidence="2">The sequence shown here is derived from an EMBL/GenBank/DDBJ whole genome shotgun (WGS) entry which is preliminary data.</text>
</comment>
<evidence type="ECO:0000313" key="3">
    <source>
        <dbReference type="Proteomes" id="UP000586042"/>
    </source>
</evidence>
<gene>
    <name evidence="2" type="ORF">HTZ77_37205</name>
</gene>
<proteinExistence type="predicted"/>
<organism evidence="2 3">
    <name type="scientific">Nonomuraea montanisoli</name>
    <dbReference type="NCBI Taxonomy" id="2741721"/>
    <lineage>
        <taxon>Bacteria</taxon>
        <taxon>Bacillati</taxon>
        <taxon>Actinomycetota</taxon>
        <taxon>Actinomycetes</taxon>
        <taxon>Streptosporangiales</taxon>
        <taxon>Streptosporangiaceae</taxon>
        <taxon>Nonomuraea</taxon>
    </lineage>
</organism>
<protein>
    <submittedName>
        <fullName evidence="2">Suppressor of fused domain protein</fullName>
    </submittedName>
</protein>
<dbReference type="Proteomes" id="UP000586042">
    <property type="component" value="Unassembled WGS sequence"/>
</dbReference>
<keyword evidence="3" id="KW-1185">Reference proteome</keyword>
<dbReference type="RefSeq" id="WP_175594455.1">
    <property type="nucleotide sequence ID" value="NZ_JABWGN010000018.1"/>
</dbReference>
<evidence type="ECO:0000313" key="2">
    <source>
        <dbReference type="EMBL" id="NUW37000.1"/>
    </source>
</evidence>
<dbReference type="EMBL" id="JABWGN010000018">
    <property type="protein sequence ID" value="NUW37000.1"/>
    <property type="molecule type" value="Genomic_DNA"/>
</dbReference>
<evidence type="ECO:0000259" key="1">
    <source>
        <dbReference type="Pfam" id="PF05076"/>
    </source>
</evidence>
<dbReference type="InterPro" id="IPR020941">
    <property type="entry name" value="SUFU-like_domain"/>
</dbReference>
<feature type="domain" description="Suppressor of fused-like" evidence="1">
    <location>
        <begin position="55"/>
        <end position="177"/>
    </location>
</feature>
<dbReference type="AlphaFoldDB" id="A0A7Y6IG63"/>
<reference evidence="2 3" key="1">
    <citation type="submission" date="2020-06" db="EMBL/GenBank/DDBJ databases">
        <title>Nonomuraea sp. SMC257, a novel actinomycete isolated from soil.</title>
        <authorList>
            <person name="Chanama M."/>
        </authorList>
    </citation>
    <scope>NUCLEOTIDE SEQUENCE [LARGE SCALE GENOMIC DNA]</scope>
    <source>
        <strain evidence="2 3">SMC257</strain>
    </source>
</reference>
<accession>A0A7Y6IG63</accession>
<sequence>MKDAPRRGTAKDAEVANRGGRTLDMSEECIASIIAAYTELLDPPTHTIRPSRAEPFPVELAVMVHLPDEAEQQDPDGDVTLLAGLASAPLENGRLFRYGQILTNVSLPVFPRFTMAMLVDWDSVYGFRFPEPAGEIGFLRVVPLFSTEAEYVESFADRHRGFRALVNRGMDPTDPGREPTV</sequence>
<name>A0A7Y6IG63_9ACTN</name>